<organism evidence="1 2">
    <name type="scientific">Pseudomonas syringae pv. helianthi</name>
    <dbReference type="NCBI Taxonomy" id="251654"/>
    <lineage>
        <taxon>Bacteria</taxon>
        <taxon>Pseudomonadati</taxon>
        <taxon>Pseudomonadota</taxon>
        <taxon>Gammaproteobacteria</taxon>
        <taxon>Pseudomonadales</taxon>
        <taxon>Pseudomonadaceae</taxon>
        <taxon>Pseudomonas</taxon>
    </lineage>
</organism>
<proteinExistence type="predicted"/>
<evidence type="ECO:0000313" key="2">
    <source>
        <dbReference type="Proteomes" id="UP000279173"/>
    </source>
</evidence>
<reference evidence="1 2" key="1">
    <citation type="submission" date="2018-08" db="EMBL/GenBank/DDBJ databases">
        <title>Recombination of ecologically and evolutionarily significant loci maintains genetic cohesion in the Pseudomonas syringae species complex.</title>
        <authorList>
            <person name="Dillon M."/>
            <person name="Thakur S."/>
            <person name="Almeida R.N.D."/>
            <person name="Weir B.S."/>
            <person name="Guttman D.S."/>
        </authorList>
    </citation>
    <scope>NUCLEOTIDE SEQUENCE [LARGE SCALE GENOMIC DNA]</scope>
    <source>
        <strain evidence="1 2">ICMP 3263</strain>
    </source>
</reference>
<name>A0A3M6CEJ3_9PSED</name>
<evidence type="ECO:0000313" key="1">
    <source>
        <dbReference type="EMBL" id="RMV42220.1"/>
    </source>
</evidence>
<sequence length="149" mass="16866">MTIASTGKDEATGNLITKQYTVKGPVMLMLTTTAIDVDEELLNRCLVLTINESREQTEAIHAAQRKKQTLDGLLADAEKQAITRLHQNAQRLIKTVAVVNPFADQLTFLSDKTRTRRDHMKYLTLIRCIALLHQHQRPIKHISYPTSAF</sequence>
<gene>
    <name evidence="1" type="ORF">ALP10_01176</name>
</gene>
<dbReference type="EMBL" id="RBUT01000191">
    <property type="protein sequence ID" value="RMV42220.1"/>
    <property type="molecule type" value="Genomic_DNA"/>
</dbReference>
<dbReference type="AlphaFoldDB" id="A0A3M6CEJ3"/>
<protein>
    <submittedName>
        <fullName evidence="1">Zinc finger CHC2-protein</fullName>
    </submittedName>
</protein>
<accession>A0A3M6CEJ3</accession>
<dbReference type="Proteomes" id="UP000279173">
    <property type="component" value="Unassembled WGS sequence"/>
</dbReference>
<comment type="caution">
    <text evidence="1">The sequence shown here is derived from an EMBL/GenBank/DDBJ whole genome shotgun (WGS) entry which is preliminary data.</text>
</comment>